<dbReference type="Proteomes" id="UP001501231">
    <property type="component" value="Unassembled WGS sequence"/>
</dbReference>
<evidence type="ECO:0000256" key="1">
    <source>
        <dbReference type="PROSITE-ProRule" id="PRU01251"/>
    </source>
</evidence>
<organism evidence="3 4">
    <name type="scientific">Actinomadura vinacea</name>
    <dbReference type="NCBI Taxonomy" id="115336"/>
    <lineage>
        <taxon>Bacteria</taxon>
        <taxon>Bacillati</taxon>
        <taxon>Actinomycetota</taxon>
        <taxon>Actinomycetes</taxon>
        <taxon>Streptosporangiales</taxon>
        <taxon>Thermomonosporaceae</taxon>
        <taxon>Actinomadura</taxon>
    </lineage>
</organism>
<dbReference type="PROSITE" id="PS51903">
    <property type="entry name" value="CLP_R"/>
    <property type="match status" value="1"/>
</dbReference>
<dbReference type="GO" id="GO:0008233">
    <property type="term" value="F:peptidase activity"/>
    <property type="evidence" value="ECO:0007669"/>
    <property type="project" value="UniProtKB-KW"/>
</dbReference>
<keyword evidence="3" id="KW-0645">Protease</keyword>
<gene>
    <name evidence="3" type="ORF">GCM10010191_16750</name>
</gene>
<sequence>MFERFTKAARAAVTGAQEECRATSGRKIGTGHLLLALLRGDGPAARALRGRGLEIGALRASVARRAGEGDLDAEALRTLGIDLDAVREAAEGTFGEGALDAPAGRFRKGHIPFAPESKKALELSLRHAIRLKHDRIDDGHILLGVLHDEKTEAVRVLVAEGVDVDALRADVTRLINAAAA</sequence>
<comment type="caution">
    <text evidence="3">The sequence shown here is derived from an EMBL/GenBank/DDBJ whole genome shotgun (WGS) entry which is preliminary data.</text>
</comment>
<dbReference type="InterPro" id="IPR036628">
    <property type="entry name" value="Clp_N_dom_sf"/>
</dbReference>
<evidence type="ECO:0000259" key="2">
    <source>
        <dbReference type="PROSITE" id="PS51903"/>
    </source>
</evidence>
<dbReference type="RefSeq" id="WP_344588019.1">
    <property type="nucleotide sequence ID" value="NZ_BAAARW010000005.1"/>
</dbReference>
<dbReference type="Pfam" id="PF02861">
    <property type="entry name" value="Clp_N"/>
    <property type="match status" value="2"/>
</dbReference>
<dbReference type="GO" id="GO:0006508">
    <property type="term" value="P:proteolysis"/>
    <property type="evidence" value="ECO:0007669"/>
    <property type="project" value="UniProtKB-KW"/>
</dbReference>
<dbReference type="EMBL" id="BAAARW010000005">
    <property type="protein sequence ID" value="GAA2408812.1"/>
    <property type="molecule type" value="Genomic_DNA"/>
</dbReference>
<accession>A0ABP5VPT6</accession>
<dbReference type="Gene3D" id="1.10.1780.10">
    <property type="entry name" value="Clp, N-terminal domain"/>
    <property type="match status" value="2"/>
</dbReference>
<keyword evidence="4" id="KW-1185">Reference proteome</keyword>
<evidence type="ECO:0000313" key="4">
    <source>
        <dbReference type="Proteomes" id="UP001501231"/>
    </source>
</evidence>
<evidence type="ECO:0000313" key="3">
    <source>
        <dbReference type="EMBL" id="GAA2408812.1"/>
    </source>
</evidence>
<proteinExistence type="predicted"/>
<name>A0ABP5VPT6_9ACTN</name>
<feature type="domain" description="Clp R" evidence="2">
    <location>
        <begin position="2"/>
        <end position="177"/>
    </location>
</feature>
<dbReference type="SUPFAM" id="SSF81923">
    <property type="entry name" value="Double Clp-N motif"/>
    <property type="match status" value="2"/>
</dbReference>
<protein>
    <submittedName>
        <fullName evidence="3">Clp protease N-terminal domain-containing protein</fullName>
    </submittedName>
</protein>
<keyword evidence="3" id="KW-0378">Hydrolase</keyword>
<reference evidence="4" key="1">
    <citation type="journal article" date="2019" name="Int. J. Syst. Evol. Microbiol.">
        <title>The Global Catalogue of Microorganisms (GCM) 10K type strain sequencing project: providing services to taxonomists for standard genome sequencing and annotation.</title>
        <authorList>
            <consortium name="The Broad Institute Genomics Platform"/>
            <consortium name="The Broad Institute Genome Sequencing Center for Infectious Disease"/>
            <person name="Wu L."/>
            <person name="Ma J."/>
        </authorList>
    </citation>
    <scope>NUCLEOTIDE SEQUENCE [LARGE SCALE GENOMIC DNA]</scope>
    <source>
        <strain evidence="4">JCM 3325</strain>
    </source>
</reference>
<dbReference type="InterPro" id="IPR004176">
    <property type="entry name" value="Clp_R_N"/>
</dbReference>
<keyword evidence="1" id="KW-0677">Repeat</keyword>